<gene>
    <name evidence="1" type="ORF">FB45DRAFT_876957</name>
</gene>
<evidence type="ECO:0000313" key="1">
    <source>
        <dbReference type="EMBL" id="KAJ7608687.1"/>
    </source>
</evidence>
<evidence type="ECO:0000313" key="2">
    <source>
        <dbReference type="Proteomes" id="UP001221142"/>
    </source>
</evidence>
<reference evidence="1" key="1">
    <citation type="submission" date="2023-03" db="EMBL/GenBank/DDBJ databases">
        <title>Massive genome expansion in bonnet fungi (Mycena s.s.) driven by repeated elements and novel gene families across ecological guilds.</title>
        <authorList>
            <consortium name="Lawrence Berkeley National Laboratory"/>
            <person name="Harder C.B."/>
            <person name="Miyauchi S."/>
            <person name="Viragh M."/>
            <person name="Kuo A."/>
            <person name="Thoen E."/>
            <person name="Andreopoulos B."/>
            <person name="Lu D."/>
            <person name="Skrede I."/>
            <person name="Drula E."/>
            <person name="Henrissat B."/>
            <person name="Morin E."/>
            <person name="Kohler A."/>
            <person name="Barry K."/>
            <person name="LaButti K."/>
            <person name="Morin E."/>
            <person name="Salamov A."/>
            <person name="Lipzen A."/>
            <person name="Mereny Z."/>
            <person name="Hegedus B."/>
            <person name="Baldrian P."/>
            <person name="Stursova M."/>
            <person name="Weitz H."/>
            <person name="Taylor A."/>
            <person name="Grigoriev I.V."/>
            <person name="Nagy L.G."/>
            <person name="Martin F."/>
            <person name="Kauserud H."/>
        </authorList>
    </citation>
    <scope>NUCLEOTIDE SEQUENCE</scope>
    <source>
        <strain evidence="1">9284</strain>
    </source>
</reference>
<name>A0AAD7F8G0_9AGAR</name>
<protein>
    <submittedName>
        <fullName evidence="1">Uncharacterized protein</fullName>
    </submittedName>
</protein>
<sequence length="361" mass="40585">MRCHGGKTTATTQEFGKLRNEAAVGERAVPLILAALECANLILENRRQDISTIDLRGSESRRALRWAGMTSWYWIETWNCVEYKSKHSENKNEMKRKRTIPRILLRNSPMLESHSPVRKYQETEKTAQVSEGLDEVHKWHTSTADVYHGAPANSSCSQRQDLWSLRLIENSRPGCVVFDAVKLKSVARLATALSLVGHRAKSHDFSQDSQSSAPADFRVRAKLKTPDVGVLLWNPGIEGDWKEDGGRKQGLLLRTGLGTRHLDVNVRRLSQDCKGRENEGSRETGLQARESLIRRRKIITHPKGLLIFRVRSLGAAKLASGENIRAVKTVLARRVSQRRGQVAGGRGSEHLWNRMSTCKAT</sequence>
<dbReference type="AlphaFoldDB" id="A0AAD7F8G0"/>
<comment type="caution">
    <text evidence="1">The sequence shown here is derived from an EMBL/GenBank/DDBJ whole genome shotgun (WGS) entry which is preliminary data.</text>
</comment>
<keyword evidence="2" id="KW-1185">Reference proteome</keyword>
<proteinExistence type="predicted"/>
<organism evidence="1 2">
    <name type="scientific">Roridomyces roridus</name>
    <dbReference type="NCBI Taxonomy" id="1738132"/>
    <lineage>
        <taxon>Eukaryota</taxon>
        <taxon>Fungi</taxon>
        <taxon>Dikarya</taxon>
        <taxon>Basidiomycota</taxon>
        <taxon>Agaricomycotina</taxon>
        <taxon>Agaricomycetes</taxon>
        <taxon>Agaricomycetidae</taxon>
        <taxon>Agaricales</taxon>
        <taxon>Marasmiineae</taxon>
        <taxon>Mycenaceae</taxon>
        <taxon>Roridomyces</taxon>
    </lineage>
</organism>
<dbReference type="Proteomes" id="UP001221142">
    <property type="component" value="Unassembled WGS sequence"/>
</dbReference>
<dbReference type="EMBL" id="JARKIF010000043">
    <property type="protein sequence ID" value="KAJ7608687.1"/>
    <property type="molecule type" value="Genomic_DNA"/>
</dbReference>
<accession>A0AAD7F8G0</accession>